<protein>
    <submittedName>
        <fullName evidence="1">Uncharacterized protein</fullName>
    </submittedName>
</protein>
<name>A0A2S6IBW3_9ACTN</name>
<proteinExistence type="predicted"/>
<comment type="caution">
    <text evidence="1">The sequence shown here is derived from an EMBL/GenBank/DDBJ whole genome shotgun (WGS) entry which is preliminary data.</text>
</comment>
<keyword evidence="2" id="KW-1185">Reference proteome</keyword>
<accession>A0A2S6IBW3</accession>
<dbReference type="AlphaFoldDB" id="A0A2S6IBW3"/>
<organism evidence="1 2">
    <name type="scientific">Kineococcus xinjiangensis</name>
    <dbReference type="NCBI Taxonomy" id="512762"/>
    <lineage>
        <taxon>Bacteria</taxon>
        <taxon>Bacillati</taxon>
        <taxon>Actinomycetota</taxon>
        <taxon>Actinomycetes</taxon>
        <taxon>Kineosporiales</taxon>
        <taxon>Kineosporiaceae</taxon>
        <taxon>Kineococcus</taxon>
    </lineage>
</organism>
<evidence type="ECO:0000313" key="2">
    <source>
        <dbReference type="Proteomes" id="UP000239485"/>
    </source>
</evidence>
<gene>
    <name evidence="1" type="ORF">CLV92_1274</name>
</gene>
<dbReference type="Proteomes" id="UP000239485">
    <property type="component" value="Unassembled WGS sequence"/>
</dbReference>
<evidence type="ECO:0000313" key="1">
    <source>
        <dbReference type="EMBL" id="PPK90184.1"/>
    </source>
</evidence>
<reference evidence="1 2" key="1">
    <citation type="submission" date="2018-02" db="EMBL/GenBank/DDBJ databases">
        <title>Genomic Encyclopedia of Archaeal and Bacterial Type Strains, Phase II (KMG-II): from individual species to whole genera.</title>
        <authorList>
            <person name="Goeker M."/>
        </authorList>
    </citation>
    <scope>NUCLEOTIDE SEQUENCE [LARGE SCALE GENOMIC DNA]</scope>
    <source>
        <strain evidence="1 2">DSM 22857</strain>
    </source>
</reference>
<sequence length="214" mass="22952">MTAGAKGWASPRPWSDVEAALVRAVNAVAARQPAGQDVAVTLAYVPFSTLRDADGADLSWEVNVELPPAGVVRYELADHPATVLDVLAQLDGDVAVSAPPAVAQELAGRWVGWAPLLRQVAEQVCRLPHEEAGVDVTVRRRLHGGQAPRWIWTVAIPVPGEDWPASEWQAAGPQRVLRQVLEQVDVWTSGRPAGHLLISDEELLAAGEPPGDWS</sequence>
<dbReference type="EMBL" id="PTJD01000027">
    <property type="protein sequence ID" value="PPK90184.1"/>
    <property type="molecule type" value="Genomic_DNA"/>
</dbReference>